<dbReference type="AlphaFoldDB" id="A0A1M6Q856"/>
<dbReference type="STRING" id="1470563.SAMN05444000_12065"/>
<reference evidence="3" key="1">
    <citation type="submission" date="2016-11" db="EMBL/GenBank/DDBJ databases">
        <authorList>
            <person name="Varghese N."/>
            <person name="Submissions S."/>
        </authorList>
    </citation>
    <scope>NUCLEOTIDE SEQUENCE [LARGE SCALE GENOMIC DNA]</scope>
    <source>
        <strain evidence="3">DSM 100564</strain>
    </source>
</reference>
<evidence type="ECO:0000256" key="1">
    <source>
        <dbReference type="SAM" id="Phobius"/>
    </source>
</evidence>
<evidence type="ECO:0000313" key="2">
    <source>
        <dbReference type="EMBL" id="SHK16297.1"/>
    </source>
</evidence>
<keyword evidence="1" id="KW-0472">Membrane</keyword>
<accession>A0A1M6Q856</accession>
<evidence type="ECO:0000313" key="3">
    <source>
        <dbReference type="Proteomes" id="UP000183982"/>
    </source>
</evidence>
<dbReference type="Proteomes" id="UP000183982">
    <property type="component" value="Unassembled WGS sequence"/>
</dbReference>
<dbReference type="Pfam" id="PF07330">
    <property type="entry name" value="DUF1467"/>
    <property type="match status" value="1"/>
</dbReference>
<protein>
    <submittedName>
        <fullName evidence="2">Predicted secreted protein</fullName>
    </submittedName>
</protein>
<organism evidence="2 3">
    <name type="scientific">Shimia gijangensis</name>
    <dbReference type="NCBI Taxonomy" id="1470563"/>
    <lineage>
        <taxon>Bacteria</taxon>
        <taxon>Pseudomonadati</taxon>
        <taxon>Pseudomonadota</taxon>
        <taxon>Alphaproteobacteria</taxon>
        <taxon>Rhodobacterales</taxon>
        <taxon>Roseobacteraceae</taxon>
    </lineage>
</organism>
<dbReference type="EMBL" id="FQZQ01000020">
    <property type="protein sequence ID" value="SHK16297.1"/>
    <property type="molecule type" value="Genomic_DNA"/>
</dbReference>
<dbReference type="InterPro" id="IPR009935">
    <property type="entry name" value="DUF1467"/>
</dbReference>
<gene>
    <name evidence="2" type="ORF">SAMN05444000_12065</name>
</gene>
<name>A0A1M6Q856_9RHOB</name>
<sequence>MSITSAIVLYAVLWFLTFLIIIPIRLKTQGDVGEVFPGTQPGAPAQHNLKTKAIITSVLAAAMWVLLWWIIMFEIITVRDFDWMNRLPPVADGTDG</sequence>
<keyword evidence="1" id="KW-1133">Transmembrane helix</keyword>
<keyword evidence="3" id="KW-1185">Reference proteome</keyword>
<dbReference type="OrthoDB" id="9804637at2"/>
<feature type="transmembrane region" description="Helical" evidence="1">
    <location>
        <begin position="54"/>
        <end position="76"/>
    </location>
</feature>
<dbReference type="RefSeq" id="WP_073255098.1">
    <property type="nucleotide sequence ID" value="NZ_FQZQ01000020.1"/>
</dbReference>
<feature type="transmembrane region" description="Helical" evidence="1">
    <location>
        <begin position="7"/>
        <end position="26"/>
    </location>
</feature>
<proteinExistence type="predicted"/>
<keyword evidence="1" id="KW-0812">Transmembrane</keyword>